<gene>
    <name evidence="1" type="ORF">EWV54_17365</name>
</gene>
<dbReference type="AlphaFoldDB" id="A0A552IMR9"/>
<comment type="caution">
    <text evidence="1">The sequence shown here is derived from an EMBL/GenBank/DDBJ whole genome shotgun (WGS) entry which is preliminary data.</text>
</comment>
<dbReference type="Pfam" id="PF03683">
    <property type="entry name" value="UPF0175"/>
    <property type="match status" value="1"/>
</dbReference>
<accession>A0A552IMR9</accession>
<sequence>MEITIYISEAAGQQLQKKWDNLPQKTLEALAIQAYRDGVMTLAEIQTLLNFSSRWETDEFLKLHQVYLDYTEEDLAEDVKNIEDLLSQ</sequence>
<dbReference type="Proteomes" id="UP000319191">
    <property type="component" value="Unassembled WGS sequence"/>
</dbReference>
<dbReference type="EMBL" id="SFAV01000241">
    <property type="protein sequence ID" value="TRU84774.1"/>
    <property type="molecule type" value="Genomic_DNA"/>
</dbReference>
<organism evidence="1 2">
    <name type="scientific">Microcystis novacekii Mn_MB_F_20050700_S1D</name>
    <dbReference type="NCBI Taxonomy" id="2486266"/>
    <lineage>
        <taxon>Bacteria</taxon>
        <taxon>Bacillati</taxon>
        <taxon>Cyanobacteriota</taxon>
        <taxon>Cyanophyceae</taxon>
        <taxon>Oscillatoriophycideae</taxon>
        <taxon>Chroococcales</taxon>
        <taxon>Microcystaceae</taxon>
        <taxon>Microcystis</taxon>
    </lineage>
</organism>
<reference evidence="1 2" key="1">
    <citation type="submission" date="2019-01" db="EMBL/GenBank/DDBJ databases">
        <title>Coherence of Microcystis species and biogeography revealed through population genomics.</title>
        <authorList>
            <person name="Perez-Carrascal O.M."/>
            <person name="Terrat Y."/>
            <person name="Giani A."/>
            <person name="Fortin N."/>
            <person name="Tromas N."/>
            <person name="Shapiro B.J."/>
        </authorList>
    </citation>
    <scope>NUCLEOTIDE SEQUENCE [LARGE SCALE GENOMIC DNA]</scope>
    <source>
        <strain evidence="1">Mn_MB_F_20050700_S1D</strain>
    </source>
</reference>
<dbReference type="InterPro" id="IPR005368">
    <property type="entry name" value="UPF0175"/>
</dbReference>
<evidence type="ECO:0000313" key="1">
    <source>
        <dbReference type="EMBL" id="TRU84774.1"/>
    </source>
</evidence>
<proteinExistence type="predicted"/>
<protein>
    <submittedName>
        <fullName evidence="1">UPF0175 family protein</fullName>
    </submittedName>
</protein>
<evidence type="ECO:0000313" key="2">
    <source>
        <dbReference type="Proteomes" id="UP000319191"/>
    </source>
</evidence>
<name>A0A552IMR9_9CHRO</name>